<evidence type="ECO:0008006" key="2">
    <source>
        <dbReference type="Google" id="ProtNLM"/>
    </source>
</evidence>
<dbReference type="AlphaFoldDB" id="A0A0F9L6J1"/>
<protein>
    <recommendedName>
        <fullName evidence="2">FUZ/MON1/HPS1 first Longin domain-containing protein</fullName>
    </recommendedName>
</protein>
<sequence>MVIINIWILESDSGITLVYKPYMDLPINEDLVSGLLTALNQFTIVEFKQGIESIEMGGLRWVYILDKETNLLFIGADSKEVTTDTLRSRIDVIRHTFIQQFAGSKSSWKGKWTGNVEIYKPFEKVIDEYYTQWKQAEKITTVAEFFDMLGIFQQILNLLINVIEGRLSSRNKKKIYQKIENMFKNYSESEVVKKYPELSNLTFERKIGINVVGINPMNCDMLVSKKEILKLIRQITETLKEEEGYYACFEFFTEENIFDYLISNFSLLRDLNLFLFLIKLFLLR</sequence>
<gene>
    <name evidence="1" type="ORF">LCGC14_1314340</name>
</gene>
<reference evidence="1" key="1">
    <citation type="journal article" date="2015" name="Nature">
        <title>Complex archaea that bridge the gap between prokaryotes and eukaryotes.</title>
        <authorList>
            <person name="Spang A."/>
            <person name="Saw J.H."/>
            <person name="Jorgensen S.L."/>
            <person name="Zaremba-Niedzwiedzka K."/>
            <person name="Martijn J."/>
            <person name="Lind A.E."/>
            <person name="van Eijk R."/>
            <person name="Schleper C."/>
            <person name="Guy L."/>
            <person name="Ettema T.J."/>
        </authorList>
    </citation>
    <scope>NUCLEOTIDE SEQUENCE</scope>
</reference>
<accession>A0A0F9L6J1</accession>
<dbReference type="EMBL" id="LAZR01007788">
    <property type="protein sequence ID" value="KKM82941.1"/>
    <property type="molecule type" value="Genomic_DNA"/>
</dbReference>
<comment type="caution">
    <text evidence="1">The sequence shown here is derived from an EMBL/GenBank/DDBJ whole genome shotgun (WGS) entry which is preliminary data.</text>
</comment>
<name>A0A0F9L6J1_9ZZZZ</name>
<organism evidence="1">
    <name type="scientific">marine sediment metagenome</name>
    <dbReference type="NCBI Taxonomy" id="412755"/>
    <lineage>
        <taxon>unclassified sequences</taxon>
        <taxon>metagenomes</taxon>
        <taxon>ecological metagenomes</taxon>
    </lineage>
</organism>
<proteinExistence type="predicted"/>
<evidence type="ECO:0000313" key="1">
    <source>
        <dbReference type="EMBL" id="KKM82941.1"/>
    </source>
</evidence>